<evidence type="ECO:0008006" key="4">
    <source>
        <dbReference type="Google" id="ProtNLM"/>
    </source>
</evidence>
<gene>
    <name evidence="2" type="ORF">EG240_14545</name>
</gene>
<dbReference type="Proteomes" id="UP000275719">
    <property type="component" value="Unassembled WGS sequence"/>
</dbReference>
<dbReference type="EMBL" id="RQVQ01000048">
    <property type="protein sequence ID" value="RRJ87730.1"/>
    <property type="molecule type" value="Genomic_DNA"/>
</dbReference>
<proteinExistence type="predicted"/>
<feature type="transmembrane region" description="Helical" evidence="1">
    <location>
        <begin position="177"/>
        <end position="199"/>
    </location>
</feature>
<evidence type="ECO:0000313" key="2">
    <source>
        <dbReference type="EMBL" id="RRJ87730.1"/>
    </source>
</evidence>
<reference evidence="2 3" key="1">
    <citation type="submission" date="2018-11" db="EMBL/GenBank/DDBJ databases">
        <title>Flavobacterium sp. nov., YIM 102701-2 draft genome.</title>
        <authorList>
            <person name="Li G."/>
            <person name="Jiang Y."/>
        </authorList>
    </citation>
    <scope>NUCLEOTIDE SEQUENCE [LARGE SCALE GENOMIC DNA]</scope>
    <source>
        <strain evidence="2 3">YIM 102701-2</strain>
    </source>
</reference>
<feature type="transmembrane region" description="Helical" evidence="1">
    <location>
        <begin position="114"/>
        <end position="134"/>
    </location>
</feature>
<dbReference type="RefSeq" id="WP_125020083.1">
    <property type="nucleotide sequence ID" value="NZ_RQVQ01000048.1"/>
</dbReference>
<keyword evidence="1" id="KW-0472">Membrane</keyword>
<comment type="caution">
    <text evidence="2">The sequence shown here is derived from an EMBL/GenBank/DDBJ whole genome shotgun (WGS) entry which is preliminary data.</text>
</comment>
<feature type="transmembrane region" description="Helical" evidence="1">
    <location>
        <begin position="84"/>
        <end position="102"/>
    </location>
</feature>
<dbReference type="OrthoDB" id="1453530at2"/>
<feature type="transmembrane region" description="Helical" evidence="1">
    <location>
        <begin position="6"/>
        <end position="23"/>
    </location>
</feature>
<evidence type="ECO:0000313" key="3">
    <source>
        <dbReference type="Proteomes" id="UP000275719"/>
    </source>
</evidence>
<feature type="transmembrane region" description="Helical" evidence="1">
    <location>
        <begin position="59"/>
        <end position="77"/>
    </location>
</feature>
<name>A0A3P3VYE9_9FLAO</name>
<feature type="transmembrane region" description="Helical" evidence="1">
    <location>
        <begin position="146"/>
        <end position="171"/>
    </location>
</feature>
<organism evidence="2 3">
    <name type="scientific">Paenimyroides tangerinum</name>
    <dbReference type="NCBI Taxonomy" id="2488728"/>
    <lineage>
        <taxon>Bacteria</taxon>
        <taxon>Pseudomonadati</taxon>
        <taxon>Bacteroidota</taxon>
        <taxon>Flavobacteriia</taxon>
        <taxon>Flavobacteriales</taxon>
        <taxon>Flavobacteriaceae</taxon>
        <taxon>Paenimyroides</taxon>
    </lineage>
</organism>
<accession>A0A3P3VYE9</accession>
<keyword evidence="3" id="KW-1185">Reference proteome</keyword>
<protein>
    <recommendedName>
        <fullName evidence="4">Histidine kinase N-terminal 7TM region domain-containing protein</fullName>
    </recommendedName>
</protein>
<feature type="transmembrane region" description="Helical" evidence="1">
    <location>
        <begin position="30"/>
        <end position="53"/>
    </location>
</feature>
<keyword evidence="1" id="KW-1133">Transmembrane helix</keyword>
<keyword evidence="1" id="KW-0812">Transmembrane</keyword>
<dbReference type="AlphaFoldDB" id="A0A3P3VYE9"/>
<evidence type="ECO:0000256" key="1">
    <source>
        <dbReference type="SAM" id="Phobius"/>
    </source>
</evidence>
<sequence>MKIPNYIYLSLQLIACIFALIYWRKYKQSSLWIFLPFLIYTFLNEIIATYFALNFKIRILYNLYIIVSFLVYLYWFDRLIKLKFWKWIILILFCFVVFYDIQTKGIIKPLLKTAINFEAATVLILSVVFFMKLLRKDEVIGYYKLPEFWIVSGLLMFYLGFVPLSLIVGMGHKIEDLYIISIIFLNFLLYGGYIIGFYVSGKR</sequence>